<dbReference type="RefSeq" id="WP_166248876.1">
    <property type="nucleotide sequence ID" value="NZ_CP049616.1"/>
</dbReference>
<evidence type="ECO:0000313" key="1">
    <source>
        <dbReference type="EMBL" id="QII45444.1"/>
    </source>
</evidence>
<sequence>MNVVNVTKYSGELEVFDLNKLIGSLQRSQATVKKILEDSEELCTTIEVKKLKISK</sequence>
<gene>
    <name evidence="1" type="ORF">GVT53_12390</name>
</gene>
<dbReference type="Proteomes" id="UP000502928">
    <property type="component" value="Chromosome"/>
</dbReference>
<evidence type="ECO:0000313" key="2">
    <source>
        <dbReference type="Proteomes" id="UP000502928"/>
    </source>
</evidence>
<proteinExistence type="predicted"/>
<accession>A0A6G7J4H4</accession>
<dbReference type="KEGG" id="mut:GVT53_12390"/>
<name>A0A6G7J4H4_9FLAO</name>
<organism evidence="1 2">
    <name type="scientific">Flagellimonas oceani</name>
    <dbReference type="NCBI Taxonomy" id="2698672"/>
    <lineage>
        <taxon>Bacteria</taxon>
        <taxon>Pseudomonadati</taxon>
        <taxon>Bacteroidota</taxon>
        <taxon>Flavobacteriia</taxon>
        <taxon>Flavobacteriales</taxon>
        <taxon>Flavobacteriaceae</taxon>
        <taxon>Flagellimonas</taxon>
    </lineage>
</organism>
<dbReference type="AlphaFoldDB" id="A0A6G7J4H4"/>
<dbReference type="EMBL" id="CP049616">
    <property type="protein sequence ID" value="QII45444.1"/>
    <property type="molecule type" value="Genomic_DNA"/>
</dbReference>
<protein>
    <submittedName>
        <fullName evidence="1">Uncharacterized protein</fullName>
    </submittedName>
</protein>
<reference evidence="1 2" key="1">
    <citation type="submission" date="2020-02" db="EMBL/GenBank/DDBJ databases">
        <title>Complete genome of Muricauda sp. 501str8.</title>
        <authorList>
            <person name="Dong B."/>
            <person name="Zhu S."/>
            <person name="Yang J."/>
            <person name="Chen J."/>
        </authorList>
    </citation>
    <scope>NUCLEOTIDE SEQUENCE [LARGE SCALE GENOMIC DNA]</scope>
    <source>
        <strain evidence="1 2">501str8</strain>
    </source>
</reference>
<keyword evidence="2" id="KW-1185">Reference proteome</keyword>